<evidence type="ECO:0000256" key="3">
    <source>
        <dbReference type="ARBA" id="ARBA00023082"/>
    </source>
</evidence>
<dbReference type="InterPro" id="IPR039425">
    <property type="entry name" value="RNA_pol_sigma-70-like"/>
</dbReference>
<organism evidence="7 8">
    <name type="scientific">Candidatus Nephthysia bennettiae</name>
    <dbReference type="NCBI Taxonomy" id="3127016"/>
    <lineage>
        <taxon>Bacteria</taxon>
        <taxon>Bacillati</taxon>
        <taxon>Candidatus Dormiibacterota</taxon>
        <taxon>Candidatus Dormibacteria</taxon>
        <taxon>Candidatus Dormibacterales</taxon>
        <taxon>Candidatus Dormibacteraceae</taxon>
        <taxon>Candidatus Nephthysia</taxon>
    </lineage>
</organism>
<proteinExistence type="inferred from homology"/>
<dbReference type="Pfam" id="PF04542">
    <property type="entry name" value="Sigma70_r2"/>
    <property type="match status" value="1"/>
</dbReference>
<dbReference type="InterPro" id="IPR014284">
    <property type="entry name" value="RNA_pol_sigma-70_dom"/>
</dbReference>
<dbReference type="InterPro" id="IPR013324">
    <property type="entry name" value="RNA_pol_sigma_r3/r4-like"/>
</dbReference>
<dbReference type="PANTHER" id="PTHR43133:SF51">
    <property type="entry name" value="RNA POLYMERASE SIGMA FACTOR"/>
    <property type="match status" value="1"/>
</dbReference>
<dbReference type="SUPFAM" id="SSF88659">
    <property type="entry name" value="Sigma3 and sigma4 domains of RNA polymerase sigma factors"/>
    <property type="match status" value="1"/>
</dbReference>
<gene>
    <name evidence="7" type="ORF">JF922_04295</name>
</gene>
<dbReference type="GO" id="GO:0003677">
    <property type="term" value="F:DNA binding"/>
    <property type="evidence" value="ECO:0007669"/>
    <property type="project" value="InterPro"/>
</dbReference>
<evidence type="ECO:0000313" key="7">
    <source>
        <dbReference type="EMBL" id="MBJ7597292.1"/>
    </source>
</evidence>
<dbReference type="InterPro" id="IPR013325">
    <property type="entry name" value="RNA_pol_sigma_r2"/>
</dbReference>
<dbReference type="InterPro" id="IPR007627">
    <property type="entry name" value="RNA_pol_sigma70_r2"/>
</dbReference>
<dbReference type="CDD" id="cd06171">
    <property type="entry name" value="Sigma70_r4"/>
    <property type="match status" value="1"/>
</dbReference>
<keyword evidence="3" id="KW-0731">Sigma factor</keyword>
<dbReference type="GO" id="GO:0006352">
    <property type="term" value="P:DNA-templated transcription initiation"/>
    <property type="evidence" value="ECO:0007669"/>
    <property type="project" value="InterPro"/>
</dbReference>
<evidence type="ECO:0000256" key="2">
    <source>
        <dbReference type="ARBA" id="ARBA00023015"/>
    </source>
</evidence>
<dbReference type="Proteomes" id="UP000612893">
    <property type="component" value="Unassembled WGS sequence"/>
</dbReference>
<sequence length="195" mass="22283">MQSARHEYGSRLRIGVWPRRPSEPDAEALAARAARGDRDAFEQLVHRFQRRIYGFAYRYIRDADEAQDLVQEVFLRLYRKLGRFDPRRPFEPWLWRVAANVCANYLDRRVPRPAALEVDGGGAGTAAPPTVLEETRLGAALSRLPPSYRLVLVLHYQADMPLAEVADTLGLSEVTVKSRLYRARTRLQQALLTQP</sequence>
<comment type="caution">
    <text evidence="7">The sequence shown here is derived from an EMBL/GenBank/DDBJ whole genome shotgun (WGS) entry which is preliminary data.</text>
</comment>
<name>A0A934NCE8_9BACT</name>
<dbReference type="PANTHER" id="PTHR43133">
    <property type="entry name" value="RNA POLYMERASE ECF-TYPE SIGMA FACTO"/>
    <property type="match status" value="1"/>
</dbReference>
<feature type="domain" description="RNA polymerase sigma-70 region 2" evidence="5">
    <location>
        <begin position="44"/>
        <end position="109"/>
    </location>
</feature>
<keyword evidence="4" id="KW-0804">Transcription</keyword>
<dbReference type="Gene3D" id="1.10.1740.10">
    <property type="match status" value="1"/>
</dbReference>
<dbReference type="EMBL" id="JAEKNR010000050">
    <property type="protein sequence ID" value="MBJ7597292.1"/>
    <property type="molecule type" value="Genomic_DNA"/>
</dbReference>
<accession>A0A934NCE8</accession>
<dbReference type="NCBIfam" id="TIGR02937">
    <property type="entry name" value="sigma70-ECF"/>
    <property type="match status" value="1"/>
</dbReference>
<evidence type="ECO:0000256" key="1">
    <source>
        <dbReference type="ARBA" id="ARBA00010641"/>
    </source>
</evidence>
<dbReference type="SUPFAM" id="SSF88946">
    <property type="entry name" value="Sigma2 domain of RNA polymerase sigma factors"/>
    <property type="match status" value="1"/>
</dbReference>
<dbReference type="RefSeq" id="WP_338199405.1">
    <property type="nucleotide sequence ID" value="NZ_JAEKNR010000050.1"/>
</dbReference>
<reference evidence="7" key="1">
    <citation type="submission" date="2020-10" db="EMBL/GenBank/DDBJ databases">
        <title>Ca. Dormibacterota MAGs.</title>
        <authorList>
            <person name="Montgomery K."/>
        </authorList>
    </citation>
    <scope>NUCLEOTIDE SEQUENCE [LARGE SCALE GENOMIC DNA]</scope>
    <source>
        <strain evidence="7">SC8812_S17_10</strain>
    </source>
</reference>
<dbReference type="Pfam" id="PF08281">
    <property type="entry name" value="Sigma70_r4_2"/>
    <property type="match status" value="1"/>
</dbReference>
<dbReference type="InterPro" id="IPR013249">
    <property type="entry name" value="RNA_pol_sigma70_r4_t2"/>
</dbReference>
<evidence type="ECO:0000313" key="8">
    <source>
        <dbReference type="Proteomes" id="UP000612893"/>
    </source>
</evidence>
<dbReference type="GO" id="GO:0016987">
    <property type="term" value="F:sigma factor activity"/>
    <property type="evidence" value="ECO:0007669"/>
    <property type="project" value="UniProtKB-KW"/>
</dbReference>
<dbReference type="InterPro" id="IPR036388">
    <property type="entry name" value="WH-like_DNA-bd_sf"/>
</dbReference>
<comment type="similarity">
    <text evidence="1">Belongs to the sigma-70 factor family. ECF subfamily.</text>
</comment>
<keyword evidence="2" id="KW-0805">Transcription regulation</keyword>
<keyword evidence="8" id="KW-1185">Reference proteome</keyword>
<dbReference type="Gene3D" id="1.10.10.10">
    <property type="entry name" value="Winged helix-like DNA-binding domain superfamily/Winged helix DNA-binding domain"/>
    <property type="match status" value="1"/>
</dbReference>
<dbReference type="AlphaFoldDB" id="A0A934NCE8"/>
<evidence type="ECO:0000259" key="6">
    <source>
        <dbReference type="Pfam" id="PF08281"/>
    </source>
</evidence>
<protein>
    <submittedName>
        <fullName evidence="7">Sigma-70 family RNA polymerase sigma factor</fullName>
    </submittedName>
</protein>
<evidence type="ECO:0000259" key="5">
    <source>
        <dbReference type="Pfam" id="PF04542"/>
    </source>
</evidence>
<evidence type="ECO:0000256" key="4">
    <source>
        <dbReference type="ARBA" id="ARBA00023163"/>
    </source>
</evidence>
<feature type="domain" description="RNA polymerase sigma factor 70 region 4 type 2" evidence="6">
    <location>
        <begin position="136"/>
        <end position="187"/>
    </location>
</feature>